<feature type="domain" description="DUF7730" evidence="2">
    <location>
        <begin position="38"/>
        <end position="238"/>
    </location>
</feature>
<keyword evidence="4" id="KW-1185">Reference proteome</keyword>
<proteinExistence type="predicted"/>
<name>A0AAE0DE98_9LECA</name>
<gene>
    <name evidence="3" type="ORF">OEA41_010886</name>
</gene>
<protein>
    <recommendedName>
        <fullName evidence="2">DUF7730 domain-containing protein</fullName>
    </recommendedName>
</protein>
<sequence>MQTRRRKVKAAIPKPLPKPRRALSVPRKRKPLTGLGALSRLPFEIRYMIYVYVLGDEVIHLDHIYGRPRIAHFRCEWTKAPEHLKVQSPYHCHNQHFTPDAKAGNGKMALLKSCRAIYVEASQVLYTTNTFAVYGVGNWETFLFFSKSIRPQRLASIADLYINTQVECFEPMWDMFKVSKFPQFNREWKQMWDIISSDMGGLRILTVHLKRTYKPLLVLTPEAAWVKPMLQVRDLKRFRFEMTESENMPDWNDDYKKQIQRLKVYLQTKLSVEGSGKPGNAFGAIERGGLGTDVEFG</sequence>
<accession>A0AAE0DE98</accession>
<dbReference type="Proteomes" id="UP001276659">
    <property type="component" value="Unassembled WGS sequence"/>
</dbReference>
<evidence type="ECO:0000256" key="1">
    <source>
        <dbReference type="SAM" id="MobiDB-lite"/>
    </source>
</evidence>
<dbReference type="EMBL" id="JASNWA010000011">
    <property type="protein sequence ID" value="KAK3167757.1"/>
    <property type="molecule type" value="Genomic_DNA"/>
</dbReference>
<dbReference type="PANTHER" id="PTHR38790:SF4">
    <property type="entry name" value="2EXR DOMAIN-CONTAINING PROTEIN"/>
    <property type="match status" value="1"/>
</dbReference>
<dbReference type="AlphaFoldDB" id="A0AAE0DE98"/>
<evidence type="ECO:0000313" key="3">
    <source>
        <dbReference type="EMBL" id="KAK3167757.1"/>
    </source>
</evidence>
<evidence type="ECO:0000259" key="2">
    <source>
        <dbReference type="Pfam" id="PF24864"/>
    </source>
</evidence>
<comment type="caution">
    <text evidence="3">The sequence shown here is derived from an EMBL/GenBank/DDBJ whole genome shotgun (WGS) entry which is preliminary data.</text>
</comment>
<dbReference type="PANTHER" id="PTHR38790">
    <property type="entry name" value="2EXR DOMAIN-CONTAINING PROTEIN-RELATED"/>
    <property type="match status" value="1"/>
</dbReference>
<dbReference type="InterPro" id="IPR056632">
    <property type="entry name" value="DUF7730"/>
</dbReference>
<reference evidence="3" key="1">
    <citation type="submission" date="2022-11" db="EMBL/GenBank/DDBJ databases">
        <title>Chromosomal genome sequence assembly and mating type (MAT) locus characterization of the leprose asexual lichenized fungus Lepraria neglecta (Nyl.) Erichsen.</title>
        <authorList>
            <person name="Allen J.L."/>
            <person name="Pfeffer B."/>
        </authorList>
    </citation>
    <scope>NUCLEOTIDE SEQUENCE</scope>
    <source>
        <strain evidence="3">Allen 5258</strain>
    </source>
</reference>
<organism evidence="3 4">
    <name type="scientific">Lepraria neglecta</name>
    <dbReference type="NCBI Taxonomy" id="209136"/>
    <lineage>
        <taxon>Eukaryota</taxon>
        <taxon>Fungi</taxon>
        <taxon>Dikarya</taxon>
        <taxon>Ascomycota</taxon>
        <taxon>Pezizomycotina</taxon>
        <taxon>Lecanoromycetes</taxon>
        <taxon>OSLEUM clade</taxon>
        <taxon>Lecanoromycetidae</taxon>
        <taxon>Lecanorales</taxon>
        <taxon>Lecanorineae</taxon>
        <taxon>Stereocaulaceae</taxon>
        <taxon>Lepraria</taxon>
    </lineage>
</organism>
<feature type="region of interest" description="Disordered" evidence="1">
    <location>
        <begin position="1"/>
        <end position="25"/>
    </location>
</feature>
<dbReference type="Pfam" id="PF24864">
    <property type="entry name" value="DUF7730"/>
    <property type="match status" value="1"/>
</dbReference>
<evidence type="ECO:0000313" key="4">
    <source>
        <dbReference type="Proteomes" id="UP001276659"/>
    </source>
</evidence>